<sequence length="235" mass="25955">MGGSRSSSSSSGEEDGDAEWMAAIDSVATAATFTNGVLSSSNGRKDEVEEEETQKPQNIKLYQIKAQKMLDEILEKSIEVVTDSAHVLDENPAVNDNGVRLFKRAPPGIVFDHLVGKLYSCFDELMFDNRTVLLLANDLRGPTKKPKILPGDQLDEKSKKFRKQLQSAAVDGADIIAAAKAAYQKSLAKLEVREAAAKAAAKREEERVAELKKIRGERWLPSIAREMRVNAQRQR</sequence>
<comment type="caution">
    <text evidence="2">The sequence shown here is derived from an EMBL/GenBank/DDBJ whole genome shotgun (WGS) entry which is preliminary data.</text>
</comment>
<protein>
    <submittedName>
        <fullName evidence="2">Uncharacterized protein</fullName>
    </submittedName>
</protein>
<dbReference type="Proteomes" id="UP000826271">
    <property type="component" value="Unassembled WGS sequence"/>
</dbReference>
<accession>A0AAV6XV88</accession>
<evidence type="ECO:0000256" key="1">
    <source>
        <dbReference type="SAM" id="Coils"/>
    </source>
</evidence>
<organism evidence="2 3">
    <name type="scientific">Buddleja alternifolia</name>
    <dbReference type="NCBI Taxonomy" id="168488"/>
    <lineage>
        <taxon>Eukaryota</taxon>
        <taxon>Viridiplantae</taxon>
        <taxon>Streptophyta</taxon>
        <taxon>Embryophyta</taxon>
        <taxon>Tracheophyta</taxon>
        <taxon>Spermatophyta</taxon>
        <taxon>Magnoliopsida</taxon>
        <taxon>eudicotyledons</taxon>
        <taxon>Gunneridae</taxon>
        <taxon>Pentapetalae</taxon>
        <taxon>asterids</taxon>
        <taxon>lamiids</taxon>
        <taxon>Lamiales</taxon>
        <taxon>Scrophulariaceae</taxon>
        <taxon>Buddlejeae</taxon>
        <taxon>Buddleja</taxon>
    </lineage>
</organism>
<feature type="coiled-coil region" evidence="1">
    <location>
        <begin position="187"/>
        <end position="214"/>
    </location>
</feature>
<dbReference type="EMBL" id="WHWC01000004">
    <property type="protein sequence ID" value="KAG8384274.1"/>
    <property type="molecule type" value="Genomic_DNA"/>
</dbReference>
<dbReference type="PANTHER" id="PTHR36765">
    <property type="entry name" value="EXPRESSED PROTEIN"/>
    <property type="match status" value="1"/>
</dbReference>
<reference evidence="2" key="1">
    <citation type="submission" date="2019-10" db="EMBL/GenBank/DDBJ databases">
        <authorList>
            <person name="Zhang R."/>
            <person name="Pan Y."/>
            <person name="Wang J."/>
            <person name="Ma R."/>
            <person name="Yu S."/>
        </authorList>
    </citation>
    <scope>NUCLEOTIDE SEQUENCE</scope>
    <source>
        <strain evidence="2">LA-IB0</strain>
        <tissue evidence="2">Leaf</tissue>
    </source>
</reference>
<gene>
    <name evidence="2" type="ORF">BUALT_Bualt04G0101400</name>
</gene>
<name>A0AAV6XV88_9LAMI</name>
<keyword evidence="3" id="KW-1185">Reference proteome</keyword>
<dbReference type="AlphaFoldDB" id="A0AAV6XV88"/>
<evidence type="ECO:0000313" key="3">
    <source>
        <dbReference type="Proteomes" id="UP000826271"/>
    </source>
</evidence>
<proteinExistence type="predicted"/>
<evidence type="ECO:0000313" key="2">
    <source>
        <dbReference type="EMBL" id="KAG8384274.1"/>
    </source>
</evidence>
<keyword evidence="1" id="KW-0175">Coiled coil</keyword>
<dbReference type="PANTHER" id="PTHR36765:SF1">
    <property type="entry name" value="EXPRESSED PROTEIN"/>
    <property type="match status" value="1"/>
</dbReference>